<organism evidence="1 2">
    <name type="scientific">Planomonospora sphaerica</name>
    <dbReference type="NCBI Taxonomy" id="161355"/>
    <lineage>
        <taxon>Bacteria</taxon>
        <taxon>Bacillati</taxon>
        <taxon>Actinomycetota</taxon>
        <taxon>Actinomycetes</taxon>
        <taxon>Streptosporangiales</taxon>
        <taxon>Streptosporangiaceae</taxon>
        <taxon>Planomonospora</taxon>
    </lineage>
</organism>
<sequence>MTFWSPNRSSGRALVKLTMLTLLLGVVLAAGAWWTLATGWNTLLNALWDLLPLGLVNFR</sequence>
<reference evidence="1 2" key="1">
    <citation type="journal article" date="2016" name="Genome Announc.">
        <title>Draft Genome Sequence of Planomonospora sphaerica JCM9374, a Rare Actinomycete.</title>
        <authorList>
            <person name="Dohra H."/>
            <person name="Suzuki T."/>
            <person name="Inoue Y."/>
            <person name="Kodani S."/>
        </authorList>
    </citation>
    <scope>NUCLEOTIDE SEQUENCE [LARGE SCALE GENOMIC DNA]</scope>
    <source>
        <strain evidence="1 2">JCM 9374</strain>
    </source>
</reference>
<comment type="caution">
    <text evidence="1">The sequence shown here is derived from an EMBL/GenBank/DDBJ whole genome shotgun (WGS) entry which is preliminary data.</text>
</comment>
<name>A0A171DMQ7_9ACTN</name>
<dbReference type="AlphaFoldDB" id="A0A171DMQ7"/>
<gene>
    <name evidence="1" type="ORF">PS9374_05980</name>
</gene>
<accession>A0A171DMQ7</accession>
<dbReference type="EMBL" id="BDCX01000016">
    <property type="protein sequence ID" value="GAT70298.1"/>
    <property type="molecule type" value="Genomic_DNA"/>
</dbReference>
<reference evidence="2" key="2">
    <citation type="submission" date="2016-04" db="EMBL/GenBank/DDBJ databases">
        <title>Planomonospora sphaerica JCM9374 whole genome shotgun sequence.</title>
        <authorList>
            <person name="Suzuki T."/>
            <person name="Dohra H."/>
            <person name="Kodani S."/>
        </authorList>
    </citation>
    <scope>NUCLEOTIDE SEQUENCE [LARGE SCALE GENOMIC DNA]</scope>
    <source>
        <strain evidence="2">JCM 9374</strain>
    </source>
</reference>
<evidence type="ECO:0000313" key="1">
    <source>
        <dbReference type="EMBL" id="GAT70298.1"/>
    </source>
</evidence>
<proteinExistence type="predicted"/>
<dbReference type="Proteomes" id="UP000077701">
    <property type="component" value="Unassembled WGS sequence"/>
</dbReference>
<evidence type="ECO:0000313" key="2">
    <source>
        <dbReference type="Proteomes" id="UP000077701"/>
    </source>
</evidence>
<keyword evidence="2" id="KW-1185">Reference proteome</keyword>
<protein>
    <submittedName>
        <fullName evidence="1">Uncharacterized protein</fullName>
    </submittedName>
</protein>